<dbReference type="PANTHER" id="PTHR46348">
    <property type="entry name" value="DELETED IN LUNG AND ESOPHAGEAL CANCER PROTEIN 1"/>
    <property type="match status" value="1"/>
</dbReference>
<dbReference type="GO" id="GO:0015631">
    <property type="term" value="F:tubulin binding"/>
    <property type="evidence" value="ECO:0007669"/>
    <property type="project" value="TreeGrafter"/>
</dbReference>
<proteinExistence type="predicted"/>
<accession>A0A2J8WY98</accession>
<dbReference type="AlphaFoldDB" id="A0A2J8WY98"/>
<evidence type="ECO:0000313" key="1">
    <source>
        <dbReference type="EMBL" id="PNJ74769.1"/>
    </source>
</evidence>
<dbReference type="PANTHER" id="PTHR46348:SF1">
    <property type="entry name" value="DELETED IN LUNG AND ESOPHAGEAL CANCER PROTEIN 1"/>
    <property type="match status" value="1"/>
</dbReference>
<comment type="caution">
    <text evidence="1">The sequence shown here is derived from an EMBL/GenBank/DDBJ whole genome shotgun (WGS) entry which is preliminary data.</text>
</comment>
<reference evidence="1" key="1">
    <citation type="submission" date="2017-12" db="EMBL/GenBank/DDBJ databases">
        <title>High-resolution comparative analysis of great ape genomes.</title>
        <authorList>
            <person name="Pollen A."/>
            <person name="Hastie A."/>
            <person name="Hormozdiari F."/>
            <person name="Dougherty M."/>
            <person name="Liu R."/>
            <person name="Chaisson M."/>
            <person name="Hoppe E."/>
            <person name="Hill C."/>
            <person name="Pang A."/>
            <person name="Hillier L."/>
            <person name="Baker C."/>
            <person name="Armstrong J."/>
            <person name="Shendure J."/>
            <person name="Paten B."/>
            <person name="Wilson R."/>
            <person name="Chao H."/>
            <person name="Schneider V."/>
            <person name="Ventura M."/>
            <person name="Kronenberg Z."/>
            <person name="Murali S."/>
            <person name="Gordon D."/>
            <person name="Cantsilieris S."/>
            <person name="Munson K."/>
            <person name="Nelson B."/>
            <person name="Raja A."/>
            <person name="Underwood J."/>
            <person name="Diekhans M."/>
            <person name="Fiddes I."/>
            <person name="Haussler D."/>
            <person name="Eichler E."/>
        </authorList>
    </citation>
    <scope>NUCLEOTIDE SEQUENCE [LARGE SCALE GENOMIC DNA]</scope>
    <source>
        <strain evidence="1">Susie</strain>
    </source>
</reference>
<dbReference type="GO" id="GO:0005737">
    <property type="term" value="C:cytoplasm"/>
    <property type="evidence" value="ECO:0007669"/>
    <property type="project" value="TreeGrafter"/>
</dbReference>
<organism evidence="1">
    <name type="scientific">Pongo abelii</name>
    <name type="common">Sumatran orangutan</name>
    <name type="synonym">Pongo pygmaeus abelii</name>
    <dbReference type="NCBI Taxonomy" id="9601"/>
    <lineage>
        <taxon>Eukaryota</taxon>
        <taxon>Metazoa</taxon>
        <taxon>Chordata</taxon>
        <taxon>Craniata</taxon>
        <taxon>Vertebrata</taxon>
        <taxon>Euteleostomi</taxon>
        <taxon>Mammalia</taxon>
        <taxon>Eutheria</taxon>
        <taxon>Euarchontoglires</taxon>
        <taxon>Primates</taxon>
        <taxon>Haplorrhini</taxon>
        <taxon>Catarrhini</taxon>
        <taxon>Hominidae</taxon>
        <taxon>Pongo</taxon>
    </lineage>
</organism>
<gene>
    <name evidence="1" type="ORF">CR201_G0006428</name>
</gene>
<dbReference type="InterPro" id="IPR033304">
    <property type="entry name" value="DLEC1"/>
</dbReference>
<dbReference type="EMBL" id="NDHI03003375">
    <property type="protein sequence ID" value="PNJ74769.1"/>
    <property type="molecule type" value="Genomic_DNA"/>
</dbReference>
<feature type="non-terminal residue" evidence="1">
    <location>
        <position position="1"/>
    </location>
</feature>
<sequence>IRELYKQRLDEFEMLERHITQAQARAIAENERVMSQAGVQDLESLVRLPPVKSVFRWCIDNELLRKHHLISPEDYYTDTVPFHSAPKGISLPGCSKLTFSCEKRSVQKKELNRKLEDSCRKKLAEFEDELDHTVDSLTWNLTPKAKERTREPLKKASQPRNKNWMNHLRVPQRELDRLLLARMESRNHFLKNPRFFPPNTPYGGKSLVFPPKKPALIGEFQSAEPEQSCADTPVFLAKPPIGFFTDYEIGPVYEMVIALQNTTTTSRYLRVLPPSTPYFALGLGHCNRRLC</sequence>
<name>A0A2J8WY98_PONAB</name>
<protein>
    <submittedName>
        <fullName evidence="1">DLEC1 isoform 6</fullName>
    </submittedName>
</protein>
<dbReference type="GO" id="GO:0005929">
    <property type="term" value="C:cilium"/>
    <property type="evidence" value="ECO:0007669"/>
    <property type="project" value="TreeGrafter"/>
</dbReference>
<dbReference type="GO" id="GO:0008285">
    <property type="term" value="P:negative regulation of cell population proliferation"/>
    <property type="evidence" value="ECO:0007669"/>
    <property type="project" value="InterPro"/>
</dbReference>